<evidence type="ECO:0000313" key="2">
    <source>
        <dbReference type="EMBL" id="SPD46670.1"/>
    </source>
</evidence>
<dbReference type="Gene3D" id="1.10.150.130">
    <property type="match status" value="1"/>
</dbReference>
<proteinExistence type="predicted"/>
<dbReference type="SUPFAM" id="SSF56349">
    <property type="entry name" value="DNA breaking-rejoining enzymes"/>
    <property type="match status" value="1"/>
</dbReference>
<dbReference type="InterPro" id="IPR011010">
    <property type="entry name" value="DNA_brk_join_enz"/>
</dbReference>
<reference evidence="2 3" key="1">
    <citation type="submission" date="2018-01" db="EMBL/GenBank/DDBJ databases">
        <authorList>
            <person name="Clerissi C."/>
        </authorList>
    </citation>
    <scope>NUCLEOTIDE SEQUENCE [LARGE SCALE GENOMIC DNA]</scope>
    <source>
        <strain evidence="2">Cupriavidus taiwanensis STM 6160</strain>
    </source>
</reference>
<dbReference type="InterPro" id="IPR022169">
    <property type="entry name" value="DUF3701"/>
</dbReference>
<dbReference type="Proteomes" id="UP000255168">
    <property type="component" value="Chromosome I"/>
</dbReference>
<evidence type="ECO:0000256" key="1">
    <source>
        <dbReference type="ARBA" id="ARBA00023125"/>
    </source>
</evidence>
<dbReference type="Pfam" id="PF12482">
    <property type="entry name" value="DUF3701"/>
    <property type="match status" value="1"/>
</dbReference>
<sequence>MTRRAPSYWVQARSAAISSTSCELVQPYPSFQQLACEVYMRYIEPSDLSRTHYAALRAWLLGISVDFIAERWLARGQDEVPDVREARTVLQAVLAAVMLCARQHGRQDLADAVCRPRQSWKDRDRAVDAARQIEGMDAPAPKLDHEVHLWMARPLARRLEHVGVVRLADLVTLCNRRGRGWWRQVPRVGALAAQHIVSFLNQHSETLGTLDAHVTGVVPPSQRMSATALPDRDVVVPLEAIRLPQLLDGRSGRNRAPQSLCLISAEDDYQAIRAWLGRWPLRSETFRAYRKEAERFLAWSIVEQGEAFSDIRTSDCIAYCRFLMTPTPAARWCGPRVPREILIAGVSMSNPAWRPFAGPLSARSRAYSERVLRLLCAWLTDCHYLMTNPWDNVASRRVEVPIRQATTSSSRMTWQAMQVWLDYEARQHARGRLWRAALLLLSETGMGCDDASRAEVAKSSFTCGSVGCLEFDAARLIAHRDGRIQAIPISAKLQEALVAHWRDRKDQPGPVLGFLRSSPLPPRARDKALRGRCGYSPRGIRHIVRQAVETFSRSLWCDDPEIHRNLGRLNPDALPRAMLSSCLPAWTTVDDANIWVSTHRRRTPRGSGR</sequence>
<protein>
    <submittedName>
        <fullName evidence="2">Integrase</fullName>
    </submittedName>
</protein>
<dbReference type="EMBL" id="LT984806">
    <property type="protein sequence ID" value="SPD46670.1"/>
    <property type="molecule type" value="Genomic_DNA"/>
</dbReference>
<dbReference type="GO" id="GO:0003677">
    <property type="term" value="F:DNA binding"/>
    <property type="evidence" value="ECO:0007669"/>
    <property type="project" value="UniProtKB-KW"/>
</dbReference>
<keyword evidence="1" id="KW-0238">DNA-binding</keyword>
<dbReference type="AlphaFoldDB" id="A0A375H8Y6"/>
<evidence type="ECO:0000313" key="3">
    <source>
        <dbReference type="Proteomes" id="UP000255168"/>
    </source>
</evidence>
<name>A0A375H8Y6_9BURK</name>
<accession>A0A375H8Y6</accession>
<organism evidence="2 3">
    <name type="scientific">Cupriavidus neocaledonicus</name>
    <dbReference type="NCBI Taxonomy" id="1040979"/>
    <lineage>
        <taxon>Bacteria</taxon>
        <taxon>Pseudomonadati</taxon>
        <taxon>Pseudomonadota</taxon>
        <taxon>Betaproteobacteria</taxon>
        <taxon>Burkholderiales</taxon>
        <taxon>Burkholderiaceae</taxon>
        <taxon>Cupriavidus</taxon>
    </lineage>
</organism>
<gene>
    <name evidence="2" type="ORF">CBM2607_11610</name>
</gene>
<dbReference type="InterPro" id="IPR010998">
    <property type="entry name" value="Integrase_recombinase_N"/>
</dbReference>